<dbReference type="GO" id="GO:0006415">
    <property type="term" value="P:translational termination"/>
    <property type="evidence" value="ECO:0007669"/>
    <property type="project" value="UniProtKB-UniRule"/>
</dbReference>
<comment type="subcellular location">
    <subcellularLocation>
        <location evidence="1 6">Cytoplasm</location>
    </subcellularLocation>
</comment>
<comment type="function">
    <text evidence="5 6">Responsible for the release of ribosomes from messenger RNA at the termination of protein biosynthesis. May increase the efficiency of translation by recycling ribosomes from one round of translation to another.</text>
</comment>
<sequence length="187" mass="21179">MSNAAAIKQKLAAQMEQAVEHLKRDLAGLRTGRASVALLDGVRVDYYGTMTPLKQVSNISTPEARLITIQPWEPQLIKEIEKAISNSGLGVTPSNDGKIIRVPLPPLTEERRKELTKICKKHGEETKVQIRGFRRDANEELKKLQKDAKLTEDELRKAEQDTQKLTDQYGHKIDDVIKKKEQEIMEV</sequence>
<dbReference type="InterPro" id="IPR036191">
    <property type="entry name" value="RRF_sf"/>
</dbReference>
<accession>A0A0K2GB51</accession>
<keyword evidence="4 6" id="KW-0648">Protein biosynthesis</keyword>
<dbReference type="InterPro" id="IPR002661">
    <property type="entry name" value="Ribosome_recyc_fac"/>
</dbReference>
<dbReference type="GO" id="GO:0043023">
    <property type="term" value="F:ribosomal large subunit binding"/>
    <property type="evidence" value="ECO:0007669"/>
    <property type="project" value="TreeGrafter"/>
</dbReference>
<keyword evidence="10" id="KW-1185">Reference proteome</keyword>
<protein>
    <recommendedName>
        <fullName evidence="6">Ribosome-recycling factor</fullName>
        <shortName evidence="6">RRF</shortName>
    </recommendedName>
    <alternativeName>
        <fullName evidence="6">Ribosome-releasing factor</fullName>
    </alternativeName>
</protein>
<dbReference type="GO" id="GO:0005737">
    <property type="term" value="C:cytoplasm"/>
    <property type="evidence" value="ECO:0007669"/>
    <property type="project" value="UniProtKB-SubCell"/>
</dbReference>
<keyword evidence="3 6" id="KW-0963">Cytoplasm</keyword>
<comment type="similarity">
    <text evidence="2 6">Belongs to the RRF family.</text>
</comment>
<evidence type="ECO:0000259" key="8">
    <source>
        <dbReference type="Pfam" id="PF01765"/>
    </source>
</evidence>
<dbReference type="CDD" id="cd00520">
    <property type="entry name" value="RRF"/>
    <property type="match status" value="1"/>
</dbReference>
<dbReference type="NCBIfam" id="TIGR00496">
    <property type="entry name" value="frr"/>
    <property type="match status" value="1"/>
</dbReference>
<dbReference type="Gene3D" id="3.30.1360.40">
    <property type="match status" value="1"/>
</dbReference>
<evidence type="ECO:0000313" key="10">
    <source>
        <dbReference type="Proteomes" id="UP000069205"/>
    </source>
</evidence>
<reference evidence="9 10" key="1">
    <citation type="journal article" date="2015" name="Proc. Natl. Acad. Sci. U.S.A.">
        <title>Expanded metabolic versatility of ubiquitous nitrite-oxidizing bacteria from the genus Nitrospira.</title>
        <authorList>
            <person name="Koch H."/>
            <person name="Lucker S."/>
            <person name="Albertsen M."/>
            <person name="Kitzinger K."/>
            <person name="Herbold C."/>
            <person name="Spieck E."/>
            <person name="Nielsen P.H."/>
            <person name="Wagner M."/>
            <person name="Daims H."/>
        </authorList>
    </citation>
    <scope>NUCLEOTIDE SEQUENCE [LARGE SCALE GENOMIC DNA]</scope>
    <source>
        <strain evidence="9 10">NSP M-1</strain>
    </source>
</reference>
<feature type="domain" description="Ribosome recycling factor" evidence="8">
    <location>
        <begin position="22"/>
        <end position="185"/>
    </location>
</feature>
<dbReference type="PANTHER" id="PTHR20982:SF3">
    <property type="entry name" value="MITOCHONDRIAL RIBOSOME RECYCLING FACTOR PSEUDO 1"/>
    <property type="match status" value="1"/>
</dbReference>
<dbReference type="STRING" id="42253.NITMOv2_1755"/>
<dbReference type="EMBL" id="CP011801">
    <property type="protein sequence ID" value="ALA58175.1"/>
    <property type="molecule type" value="Genomic_DNA"/>
</dbReference>
<dbReference type="PATRIC" id="fig|42253.5.peg.1726"/>
<evidence type="ECO:0000256" key="5">
    <source>
        <dbReference type="ARBA" id="ARBA00025050"/>
    </source>
</evidence>
<dbReference type="InterPro" id="IPR023584">
    <property type="entry name" value="Ribosome_recyc_fac_dom"/>
</dbReference>
<dbReference type="HAMAP" id="MF_00040">
    <property type="entry name" value="RRF"/>
    <property type="match status" value="1"/>
</dbReference>
<keyword evidence="7" id="KW-0175">Coiled coil</keyword>
<evidence type="ECO:0000256" key="6">
    <source>
        <dbReference type="HAMAP-Rule" id="MF_00040"/>
    </source>
</evidence>
<feature type="coiled-coil region" evidence="7">
    <location>
        <begin position="5"/>
        <end position="32"/>
    </location>
</feature>
<dbReference type="Gene3D" id="1.10.132.20">
    <property type="entry name" value="Ribosome-recycling factor"/>
    <property type="match status" value="1"/>
</dbReference>
<dbReference type="PANTHER" id="PTHR20982">
    <property type="entry name" value="RIBOSOME RECYCLING FACTOR"/>
    <property type="match status" value="1"/>
</dbReference>
<evidence type="ECO:0000256" key="2">
    <source>
        <dbReference type="ARBA" id="ARBA00005912"/>
    </source>
</evidence>
<dbReference type="FunFam" id="1.10.132.20:FF:000001">
    <property type="entry name" value="Ribosome-recycling factor"/>
    <property type="match status" value="1"/>
</dbReference>
<dbReference type="AlphaFoldDB" id="A0A0K2GB51"/>
<name>A0A0K2GB51_NITMO</name>
<dbReference type="OrthoDB" id="9804006at2"/>
<evidence type="ECO:0000256" key="7">
    <source>
        <dbReference type="SAM" id="Coils"/>
    </source>
</evidence>
<dbReference type="Pfam" id="PF01765">
    <property type="entry name" value="RRF"/>
    <property type="match status" value="1"/>
</dbReference>
<gene>
    <name evidence="6 9" type="primary">frr</name>
    <name evidence="9" type="ORF">NITMOv2_1755</name>
</gene>
<evidence type="ECO:0000313" key="9">
    <source>
        <dbReference type="EMBL" id="ALA58175.1"/>
    </source>
</evidence>
<dbReference type="FunFam" id="3.30.1360.40:FF:000001">
    <property type="entry name" value="Ribosome-recycling factor"/>
    <property type="match status" value="1"/>
</dbReference>
<organism evidence="9 10">
    <name type="scientific">Nitrospira moscoviensis</name>
    <dbReference type="NCBI Taxonomy" id="42253"/>
    <lineage>
        <taxon>Bacteria</taxon>
        <taxon>Pseudomonadati</taxon>
        <taxon>Nitrospirota</taxon>
        <taxon>Nitrospiria</taxon>
        <taxon>Nitrospirales</taxon>
        <taxon>Nitrospiraceae</taxon>
        <taxon>Nitrospira</taxon>
    </lineage>
</organism>
<feature type="coiled-coil region" evidence="7">
    <location>
        <begin position="134"/>
        <end position="168"/>
    </location>
</feature>
<evidence type="ECO:0000256" key="3">
    <source>
        <dbReference type="ARBA" id="ARBA00022490"/>
    </source>
</evidence>
<dbReference type="KEGG" id="nmv:NITMOv2_1755"/>
<dbReference type="Proteomes" id="UP000069205">
    <property type="component" value="Chromosome"/>
</dbReference>
<dbReference type="RefSeq" id="WP_053379372.1">
    <property type="nucleotide sequence ID" value="NZ_CP011801.1"/>
</dbReference>
<dbReference type="SUPFAM" id="SSF55194">
    <property type="entry name" value="Ribosome recycling factor, RRF"/>
    <property type="match status" value="1"/>
</dbReference>
<evidence type="ECO:0000256" key="4">
    <source>
        <dbReference type="ARBA" id="ARBA00022917"/>
    </source>
</evidence>
<proteinExistence type="inferred from homology"/>
<evidence type="ECO:0000256" key="1">
    <source>
        <dbReference type="ARBA" id="ARBA00004496"/>
    </source>
</evidence>